<feature type="transmembrane region" description="Helical" evidence="1">
    <location>
        <begin position="175"/>
        <end position="192"/>
    </location>
</feature>
<gene>
    <name evidence="2" type="ORF">JOC73_001631</name>
</gene>
<dbReference type="RefSeq" id="WP_204401873.1">
    <property type="nucleotide sequence ID" value="NZ_JAFBEE010000009.1"/>
</dbReference>
<evidence type="ECO:0000256" key="1">
    <source>
        <dbReference type="SAM" id="Phobius"/>
    </source>
</evidence>
<keyword evidence="1" id="KW-0812">Transmembrane</keyword>
<feature type="transmembrane region" description="Helical" evidence="1">
    <location>
        <begin position="103"/>
        <end position="123"/>
    </location>
</feature>
<feature type="transmembrane region" description="Helical" evidence="1">
    <location>
        <begin position="228"/>
        <end position="245"/>
    </location>
</feature>
<protein>
    <submittedName>
        <fullName evidence="2">Membrane protein</fullName>
    </submittedName>
</protein>
<dbReference type="Proteomes" id="UP001314796">
    <property type="component" value="Unassembled WGS sequence"/>
</dbReference>
<proteinExistence type="predicted"/>
<evidence type="ECO:0000313" key="3">
    <source>
        <dbReference type="Proteomes" id="UP001314796"/>
    </source>
</evidence>
<feature type="transmembrane region" description="Helical" evidence="1">
    <location>
        <begin position="74"/>
        <end position="91"/>
    </location>
</feature>
<comment type="caution">
    <text evidence="2">The sequence shown here is derived from an EMBL/GenBank/DDBJ whole genome shotgun (WGS) entry which is preliminary data.</text>
</comment>
<evidence type="ECO:0000313" key="2">
    <source>
        <dbReference type="EMBL" id="MBM7615069.1"/>
    </source>
</evidence>
<name>A0ABS2NR76_9FIRM</name>
<accession>A0ABS2NR76</accession>
<sequence length="255" mass="27484">MASLYKGFILGFVMVLPGMSGGTLLVIFGIYESLIRDLGKLNLKPYIPFVGGAIGGIFASGFLFAMFFEAHRNPTIALLLGCLLASIRAVLNDCPKLNKKYVIVMGLGLLFGYFMVAEPVNIVNAGDKVSWWLLLIGGALSSAAMIIPGVPGSSVLIVLGIYDAILFYIKEISLLQLSIFGIGGILGIALLVKLLEKVYQSYKGAISYFFVGLIIGSCRGLIPSTINITILMLFAIGFALVWWWSGIENKVADEK</sequence>
<keyword evidence="1" id="KW-1133">Transmembrane helix</keyword>
<keyword evidence="1" id="KW-0472">Membrane</keyword>
<feature type="transmembrane region" description="Helical" evidence="1">
    <location>
        <begin position="204"/>
        <end position="222"/>
    </location>
</feature>
<feature type="transmembrane region" description="Helical" evidence="1">
    <location>
        <begin position="129"/>
        <end position="147"/>
    </location>
</feature>
<dbReference type="EMBL" id="JAFBEE010000009">
    <property type="protein sequence ID" value="MBM7615069.1"/>
    <property type="molecule type" value="Genomic_DNA"/>
</dbReference>
<feature type="transmembrane region" description="Helical" evidence="1">
    <location>
        <begin position="46"/>
        <end position="68"/>
    </location>
</feature>
<keyword evidence="3" id="KW-1185">Reference proteome</keyword>
<dbReference type="Pfam" id="PF04018">
    <property type="entry name" value="VCA0040-like"/>
    <property type="match status" value="1"/>
</dbReference>
<dbReference type="InterPro" id="IPR007163">
    <property type="entry name" value="VCA0040-like"/>
</dbReference>
<dbReference type="PANTHER" id="PTHR37308:SF1">
    <property type="entry name" value="POLYPRENYL-PHOSPHATE TRANSPORTER"/>
    <property type="match status" value="1"/>
</dbReference>
<organism evidence="2 3">
    <name type="scientific">Alkaliphilus hydrothermalis</name>
    <dbReference type="NCBI Taxonomy" id="1482730"/>
    <lineage>
        <taxon>Bacteria</taxon>
        <taxon>Bacillati</taxon>
        <taxon>Bacillota</taxon>
        <taxon>Clostridia</taxon>
        <taxon>Peptostreptococcales</taxon>
        <taxon>Natronincolaceae</taxon>
        <taxon>Alkaliphilus</taxon>
    </lineage>
</organism>
<feature type="transmembrane region" description="Helical" evidence="1">
    <location>
        <begin position="12"/>
        <end position="34"/>
    </location>
</feature>
<reference evidence="2 3" key="1">
    <citation type="submission" date="2021-01" db="EMBL/GenBank/DDBJ databases">
        <title>Genomic Encyclopedia of Type Strains, Phase IV (KMG-IV): sequencing the most valuable type-strain genomes for metagenomic binning, comparative biology and taxonomic classification.</title>
        <authorList>
            <person name="Goeker M."/>
        </authorList>
    </citation>
    <scope>NUCLEOTIDE SEQUENCE [LARGE SCALE GENOMIC DNA]</scope>
    <source>
        <strain evidence="2 3">DSM 25890</strain>
    </source>
</reference>
<dbReference type="PANTHER" id="PTHR37308">
    <property type="entry name" value="INTEGRAL MEMBRANE PROTEIN"/>
    <property type="match status" value="1"/>
</dbReference>